<feature type="region of interest" description="Disordered" evidence="2">
    <location>
        <begin position="105"/>
        <end position="131"/>
    </location>
</feature>
<dbReference type="RefSeq" id="XP_027364547.1">
    <property type="nucleotide sequence ID" value="XM_027508746.1"/>
</dbReference>
<evidence type="ECO:0000313" key="5">
    <source>
        <dbReference type="Proteomes" id="UP000694853"/>
    </source>
</evidence>
<keyword evidence="3" id="KW-0732">Signal</keyword>
<evidence type="ECO:0000256" key="3">
    <source>
        <dbReference type="SAM" id="SignalP"/>
    </source>
</evidence>
<protein>
    <submittedName>
        <fullName evidence="6">Uncharacterized protein LOC113871648</fullName>
    </submittedName>
</protein>
<feature type="chain" id="PRO_5034665808" evidence="3">
    <location>
        <begin position="18"/>
        <end position="291"/>
    </location>
</feature>
<feature type="signal peptide" evidence="3">
    <location>
        <begin position="1"/>
        <end position="17"/>
    </location>
</feature>
<evidence type="ECO:0000259" key="4">
    <source>
        <dbReference type="Pfam" id="PF11250"/>
    </source>
</evidence>
<evidence type="ECO:0000256" key="1">
    <source>
        <dbReference type="ARBA" id="ARBA00008690"/>
    </source>
</evidence>
<reference evidence="6" key="2">
    <citation type="submission" date="2025-08" db="UniProtKB">
        <authorList>
            <consortium name="RefSeq"/>
        </authorList>
    </citation>
    <scope>IDENTIFICATION</scope>
    <source>
        <tissue evidence="6">Young leaves</tissue>
    </source>
</reference>
<sequence>MTFFLYNIPILLSLSFSFLFHAFKKSIHPFFCFATTFNNYKLHLKRHNSSTNIMHLLDSPPLPKPSLSPPSLLGFINNNANEEIEGLVTSNENLEFESIDERRVNAEIDDNENNSDNDDDEDSCRNERGNWRKMNTFPPLLSSLNRNGQPSFRLLPVRKNGRLQLRKVRIKRAKILYAMRQDGRLKLFLVPDRCILDDVEEEEEKADKKHVEKQMKEEEKIVEPLGELEENGYDDVVEEVIRSEEEDIRVGKWKFPSERFERCHEGVNHIHSHHVYESHHHHLRICEVSTT</sequence>
<dbReference type="InterPro" id="IPR046431">
    <property type="entry name" value="FAF_dom"/>
</dbReference>
<proteinExistence type="inferred from homology"/>
<evidence type="ECO:0000256" key="2">
    <source>
        <dbReference type="SAM" id="MobiDB-lite"/>
    </source>
</evidence>
<evidence type="ECO:0000313" key="6">
    <source>
        <dbReference type="RefSeq" id="XP_027364547.1"/>
    </source>
</evidence>
<dbReference type="Proteomes" id="UP000694853">
    <property type="component" value="Unplaced"/>
</dbReference>
<organism evidence="5 6">
    <name type="scientific">Abrus precatorius</name>
    <name type="common">Indian licorice</name>
    <name type="synonym">Glycine abrus</name>
    <dbReference type="NCBI Taxonomy" id="3816"/>
    <lineage>
        <taxon>Eukaryota</taxon>
        <taxon>Viridiplantae</taxon>
        <taxon>Streptophyta</taxon>
        <taxon>Embryophyta</taxon>
        <taxon>Tracheophyta</taxon>
        <taxon>Spermatophyta</taxon>
        <taxon>Magnoliopsida</taxon>
        <taxon>eudicotyledons</taxon>
        <taxon>Gunneridae</taxon>
        <taxon>Pentapetalae</taxon>
        <taxon>rosids</taxon>
        <taxon>fabids</taxon>
        <taxon>Fabales</taxon>
        <taxon>Fabaceae</taxon>
        <taxon>Papilionoideae</taxon>
        <taxon>50 kb inversion clade</taxon>
        <taxon>NPAAA clade</taxon>
        <taxon>indigoferoid/millettioid clade</taxon>
        <taxon>Abreae</taxon>
        <taxon>Abrus</taxon>
    </lineage>
</organism>
<dbReference type="KEGG" id="aprc:113871648"/>
<dbReference type="GeneID" id="113871648"/>
<feature type="domain" description="FAF" evidence="4">
    <location>
        <begin position="137"/>
        <end position="189"/>
    </location>
</feature>
<dbReference type="OrthoDB" id="1931928at2759"/>
<feature type="compositionally biased region" description="Acidic residues" evidence="2">
    <location>
        <begin position="107"/>
        <end position="122"/>
    </location>
</feature>
<comment type="similarity">
    <text evidence="1">Belongs to the fantastic four family.</text>
</comment>
<reference evidence="5" key="1">
    <citation type="journal article" date="2019" name="Toxins">
        <title>Detection of Abrin-Like and Prepropulchellin-Like Toxin Genes and Transcripts Using Whole Genome Sequencing and Full-Length Transcript Sequencing of Abrus precatorius.</title>
        <authorList>
            <person name="Hovde B.T."/>
            <person name="Daligault H.E."/>
            <person name="Hanschen E.R."/>
            <person name="Kunde Y.A."/>
            <person name="Johnson M.B."/>
            <person name="Starkenburg S.R."/>
            <person name="Johnson S.L."/>
        </authorList>
    </citation>
    <scope>NUCLEOTIDE SEQUENCE [LARGE SCALE GENOMIC DNA]</scope>
</reference>
<dbReference type="AlphaFoldDB" id="A0A8B8M9R7"/>
<dbReference type="Pfam" id="PF11250">
    <property type="entry name" value="FAF"/>
    <property type="match status" value="1"/>
</dbReference>
<name>A0A8B8M9R7_ABRPR</name>
<keyword evidence="5" id="KW-1185">Reference proteome</keyword>
<dbReference type="PANTHER" id="PTHR33155">
    <property type="entry name" value="FANTASTIC FOUR-LIKE PROTEIN (DUF3049)"/>
    <property type="match status" value="1"/>
</dbReference>
<dbReference type="InterPro" id="IPR021410">
    <property type="entry name" value="FAF"/>
</dbReference>
<accession>A0A8B8M9R7</accession>
<dbReference type="PANTHER" id="PTHR33155:SF26">
    <property type="entry name" value="DUF3049 FAMILY PROTEIN"/>
    <property type="match status" value="1"/>
</dbReference>
<gene>
    <name evidence="6" type="primary">LOC113871648</name>
</gene>